<sequence>MNKPVLVCMEKWMCRTCSQLRYRDQAIGSEAAAWEKLDRLSTRVGLGRPKRMHCTTFGALKAELAELQSRLSGERAEASVEHCITVTGNWIHLQEDVVPFRPKSDAERHGLKPFPKPKASFIEMAPGALLIENDDEED</sequence>
<dbReference type="EMBL" id="JBHUDY010000001">
    <property type="protein sequence ID" value="MFD1611009.1"/>
    <property type="molecule type" value="Genomic_DNA"/>
</dbReference>
<proteinExistence type="predicted"/>
<evidence type="ECO:0000313" key="2">
    <source>
        <dbReference type="Proteomes" id="UP001597115"/>
    </source>
</evidence>
<organism evidence="1 2">
    <name type="scientific">Sphingomonas tabacisoli</name>
    <dbReference type="NCBI Taxonomy" id="2249466"/>
    <lineage>
        <taxon>Bacteria</taxon>
        <taxon>Pseudomonadati</taxon>
        <taxon>Pseudomonadota</taxon>
        <taxon>Alphaproteobacteria</taxon>
        <taxon>Sphingomonadales</taxon>
        <taxon>Sphingomonadaceae</taxon>
        <taxon>Sphingomonas</taxon>
    </lineage>
</organism>
<dbReference type="RefSeq" id="WP_380887227.1">
    <property type="nucleotide sequence ID" value="NZ_JBHUDY010000001.1"/>
</dbReference>
<evidence type="ECO:0000313" key="1">
    <source>
        <dbReference type="EMBL" id="MFD1611009.1"/>
    </source>
</evidence>
<keyword evidence="2" id="KW-1185">Reference proteome</keyword>
<gene>
    <name evidence="1" type="ORF">ACFSCW_04250</name>
</gene>
<protein>
    <submittedName>
        <fullName evidence="1">Uncharacterized protein</fullName>
    </submittedName>
</protein>
<dbReference type="Proteomes" id="UP001597115">
    <property type="component" value="Unassembled WGS sequence"/>
</dbReference>
<accession>A0ABW4HZE1</accession>
<comment type="caution">
    <text evidence="1">The sequence shown here is derived from an EMBL/GenBank/DDBJ whole genome shotgun (WGS) entry which is preliminary data.</text>
</comment>
<reference evidence="2" key="1">
    <citation type="journal article" date="2019" name="Int. J. Syst. Evol. Microbiol.">
        <title>The Global Catalogue of Microorganisms (GCM) 10K type strain sequencing project: providing services to taxonomists for standard genome sequencing and annotation.</title>
        <authorList>
            <consortium name="The Broad Institute Genomics Platform"/>
            <consortium name="The Broad Institute Genome Sequencing Center for Infectious Disease"/>
            <person name="Wu L."/>
            <person name="Ma J."/>
        </authorList>
    </citation>
    <scope>NUCLEOTIDE SEQUENCE [LARGE SCALE GENOMIC DNA]</scope>
    <source>
        <strain evidence="2">CGMCC 1.16275</strain>
    </source>
</reference>
<name>A0ABW4HZE1_9SPHN</name>